<dbReference type="InterPro" id="IPR016624">
    <property type="entry name" value="UCP014753"/>
</dbReference>
<comment type="caution">
    <text evidence="2">The sequence shown here is derived from an EMBL/GenBank/DDBJ whole genome shotgun (WGS) entry which is preliminary data.</text>
</comment>
<dbReference type="EMBL" id="BOPH01000039">
    <property type="protein sequence ID" value="GIJ68365.1"/>
    <property type="molecule type" value="Genomic_DNA"/>
</dbReference>
<accession>A0A8J4EAJ6</accession>
<evidence type="ECO:0000259" key="1">
    <source>
        <dbReference type="Pfam" id="PF10022"/>
    </source>
</evidence>
<dbReference type="Proteomes" id="UP000635606">
    <property type="component" value="Unassembled WGS sequence"/>
</dbReference>
<proteinExistence type="predicted"/>
<name>A0A8J4EAJ6_9ACTN</name>
<dbReference type="PANTHER" id="PTHR35339">
    <property type="entry name" value="LINALOOL DEHYDRATASE_ISOMERASE DOMAIN-CONTAINING PROTEIN"/>
    <property type="match status" value="1"/>
</dbReference>
<reference evidence="2" key="1">
    <citation type="submission" date="2021-01" db="EMBL/GenBank/DDBJ databases">
        <title>Whole genome shotgun sequence of Virgisporangium ochraceum NBRC 16418.</title>
        <authorList>
            <person name="Komaki H."/>
            <person name="Tamura T."/>
        </authorList>
    </citation>
    <scope>NUCLEOTIDE SEQUENCE</scope>
    <source>
        <strain evidence="2">NBRC 16418</strain>
    </source>
</reference>
<protein>
    <recommendedName>
        <fullName evidence="1">DUF2264 domain-containing protein</fullName>
    </recommendedName>
</protein>
<organism evidence="2 3">
    <name type="scientific">Virgisporangium ochraceum</name>
    <dbReference type="NCBI Taxonomy" id="65505"/>
    <lineage>
        <taxon>Bacteria</taxon>
        <taxon>Bacillati</taxon>
        <taxon>Actinomycetota</taxon>
        <taxon>Actinomycetes</taxon>
        <taxon>Micromonosporales</taxon>
        <taxon>Micromonosporaceae</taxon>
        <taxon>Virgisporangium</taxon>
    </lineage>
</organism>
<evidence type="ECO:0000313" key="2">
    <source>
        <dbReference type="EMBL" id="GIJ68365.1"/>
    </source>
</evidence>
<dbReference type="RefSeq" id="WP_203928307.1">
    <property type="nucleotide sequence ID" value="NZ_BOPH01000039.1"/>
</dbReference>
<evidence type="ECO:0000313" key="3">
    <source>
        <dbReference type="Proteomes" id="UP000635606"/>
    </source>
</evidence>
<keyword evidence="3" id="KW-1185">Reference proteome</keyword>
<dbReference type="PANTHER" id="PTHR35339:SF4">
    <property type="entry name" value="LINALOOL DEHYDRATASE_ISOMERASE DOMAIN-CONTAINING PROTEIN"/>
    <property type="match status" value="1"/>
</dbReference>
<sequence length="625" mass="67993">MTPEDRRLSPYTGWTRAHWEAAADRGLAAVRPYASPGHALIDLPGPVSSSGRRSDGLEGFARTFLAAGFRLSTSDDGGLAEWYAKGLAAGTDPASPERWPRVTEVNQAKVEAASIALALHESRHVIWDALDDGVRERVVAWLAETIGQPYPQCNWLWFQNITQAFLRSVGGPWSAEEIERNTATMDGWYLGDGWYTDGYEGRDTGRKFDWYAGWAMNFYPLWYHRITGEPDIKHRDRLRAYLDAAQHLYAPDGAPLHQGRSLTYRYAALAPVWAGAVFDTGPLSPGRTRRLASGVLKHFSARTRDPLPVGWYGAFEPIRQPYTGAGSPYWSGKGFAGLVLPADHPVWTDVEEPLAVEEGDVAVTLPVPGWLVSATRADGVVRVVNHGADHAADETLATDDPGYSRHAYSTHAGPWYDGSLVDNHVTLVDPLGRPSHRRPLRPLEVRGRVAVSRHRAHWPVGPAPERTWPPRQPEFRTGPWLTTASVLRGAVEVRLAWVDHRHGEGGPWTLRIGGYAVAADARPTVEVDGATARARRADGLTTTVTGLLGLPLAGMAERAGVDAFGAHSAVPYVTSGEPVRAGEVYAAAVVLSAAWPPELPEVTAGADGSVVVHWPGGEEDRLSLA</sequence>
<gene>
    <name evidence="2" type="ORF">Voc01_032820</name>
</gene>
<feature type="domain" description="DUF2264" evidence="1">
    <location>
        <begin position="15"/>
        <end position="354"/>
    </location>
</feature>
<dbReference type="Pfam" id="PF10022">
    <property type="entry name" value="DUF2264"/>
    <property type="match status" value="1"/>
</dbReference>
<dbReference type="InterPro" id="IPR049349">
    <property type="entry name" value="DUF2264_N"/>
</dbReference>
<dbReference type="AlphaFoldDB" id="A0A8J4EAJ6"/>